<accession>A0AAN9F623</accession>
<dbReference type="EMBL" id="JAYKXN010000008">
    <property type="protein sequence ID" value="KAK7265893.1"/>
    <property type="molecule type" value="Genomic_DNA"/>
</dbReference>
<protein>
    <submittedName>
        <fullName evidence="1">Uncharacterized protein</fullName>
    </submittedName>
</protein>
<sequence>MAHAVACFLVCVNSECLSVCILFSFSLSLSLSLSLSDCNNSLYSRSATRRRSLHVTRRRRLFSFRPFRHPTGTFFILFFPEETIKSCRCCAVSIWISFTVLWLGKLNSLENFWKWKNGECCRHWGMGGW</sequence>
<name>A0AAN9F623_CLITE</name>
<proteinExistence type="predicted"/>
<dbReference type="Proteomes" id="UP001359559">
    <property type="component" value="Unassembled WGS sequence"/>
</dbReference>
<dbReference type="AlphaFoldDB" id="A0AAN9F623"/>
<evidence type="ECO:0000313" key="1">
    <source>
        <dbReference type="EMBL" id="KAK7265893.1"/>
    </source>
</evidence>
<reference evidence="1 2" key="1">
    <citation type="submission" date="2024-01" db="EMBL/GenBank/DDBJ databases">
        <title>The genomes of 5 underutilized Papilionoideae crops provide insights into root nodulation and disease resistance.</title>
        <authorList>
            <person name="Yuan L."/>
        </authorList>
    </citation>
    <scope>NUCLEOTIDE SEQUENCE [LARGE SCALE GENOMIC DNA]</scope>
    <source>
        <strain evidence="1">LY-2023</strain>
        <tissue evidence="1">Leaf</tissue>
    </source>
</reference>
<gene>
    <name evidence="1" type="ORF">RJT34_33518</name>
</gene>
<evidence type="ECO:0000313" key="2">
    <source>
        <dbReference type="Proteomes" id="UP001359559"/>
    </source>
</evidence>
<organism evidence="1 2">
    <name type="scientific">Clitoria ternatea</name>
    <name type="common">Butterfly pea</name>
    <dbReference type="NCBI Taxonomy" id="43366"/>
    <lineage>
        <taxon>Eukaryota</taxon>
        <taxon>Viridiplantae</taxon>
        <taxon>Streptophyta</taxon>
        <taxon>Embryophyta</taxon>
        <taxon>Tracheophyta</taxon>
        <taxon>Spermatophyta</taxon>
        <taxon>Magnoliopsida</taxon>
        <taxon>eudicotyledons</taxon>
        <taxon>Gunneridae</taxon>
        <taxon>Pentapetalae</taxon>
        <taxon>rosids</taxon>
        <taxon>fabids</taxon>
        <taxon>Fabales</taxon>
        <taxon>Fabaceae</taxon>
        <taxon>Papilionoideae</taxon>
        <taxon>50 kb inversion clade</taxon>
        <taxon>NPAAA clade</taxon>
        <taxon>indigoferoid/millettioid clade</taxon>
        <taxon>Phaseoleae</taxon>
        <taxon>Clitoria</taxon>
    </lineage>
</organism>
<comment type="caution">
    <text evidence="1">The sequence shown here is derived from an EMBL/GenBank/DDBJ whole genome shotgun (WGS) entry which is preliminary data.</text>
</comment>
<keyword evidence="2" id="KW-1185">Reference proteome</keyword>